<keyword evidence="6" id="KW-1185">Reference proteome</keyword>
<dbReference type="InterPro" id="IPR002594">
    <property type="entry name" value="GH12"/>
</dbReference>
<dbReference type="EMBL" id="PVTF01000006">
    <property type="protein sequence ID" value="PRY40385.1"/>
    <property type="molecule type" value="Genomic_DNA"/>
</dbReference>
<dbReference type="InterPro" id="IPR013320">
    <property type="entry name" value="ConA-like_dom_sf"/>
</dbReference>
<dbReference type="PANTHER" id="PTHR34002:SF9">
    <property type="entry name" value="XYLOGLUCAN-SPECIFIC ENDO-BETA-1,4-GLUCANASE A"/>
    <property type="match status" value="1"/>
</dbReference>
<dbReference type="Pfam" id="PF00553">
    <property type="entry name" value="CBM_2"/>
    <property type="match status" value="1"/>
</dbReference>
<evidence type="ECO:0000259" key="4">
    <source>
        <dbReference type="PROSITE" id="PS51173"/>
    </source>
</evidence>
<dbReference type="PANTHER" id="PTHR34002">
    <property type="entry name" value="BLR1656 PROTEIN"/>
    <property type="match status" value="1"/>
</dbReference>
<dbReference type="InterPro" id="IPR008965">
    <property type="entry name" value="CBM2/CBM3_carb-bd_dom_sf"/>
</dbReference>
<dbReference type="Gene3D" id="2.60.40.290">
    <property type="match status" value="1"/>
</dbReference>
<dbReference type="PROSITE" id="PS51173">
    <property type="entry name" value="CBM2"/>
    <property type="match status" value="1"/>
</dbReference>
<keyword evidence="2" id="KW-0326">Glycosidase</keyword>
<dbReference type="GO" id="GO:0030247">
    <property type="term" value="F:polysaccharide binding"/>
    <property type="evidence" value="ECO:0007669"/>
    <property type="project" value="UniProtKB-UniRule"/>
</dbReference>
<dbReference type="SMART" id="SM00637">
    <property type="entry name" value="CBD_II"/>
    <property type="match status" value="1"/>
</dbReference>
<dbReference type="SUPFAM" id="SSF49899">
    <property type="entry name" value="Concanavalin A-like lectins/glucanases"/>
    <property type="match status" value="1"/>
</dbReference>
<gene>
    <name evidence="5" type="ORF">CLV43_106120</name>
</gene>
<dbReference type="RefSeq" id="WP_106188950.1">
    <property type="nucleotide sequence ID" value="NZ_PVTF01000006.1"/>
</dbReference>
<comment type="caution">
    <text evidence="5">The sequence shown here is derived from an EMBL/GenBank/DDBJ whole genome shotgun (WGS) entry which is preliminary data.</text>
</comment>
<sequence>MSHPLAQLAFRVSLTLAAVGIVGAVLAAAVGLVLLAALPSGPAASATTTQLCGKDDIAPAGGKDYLALNNVWGADTEQCVGVGDQSLKVERAEHDRPPNGAPAASPALVKGCHFGVCSDNSGLPVQVSRMPEITSDLVGTAGEGGTYNAAYAVWFHSRPAVDGPPDGAEMAIWLRSNGDVRPSGVMVAGAMPIAGASWDVWFEKADGRNRVVYERVGDVTSVKGLDIRAFTKDAQTRGWIKPEWYLIGVEAGFNLWRGGAGNAIDQFSVTVDESRPPASSKPLGPAACTAQLTVGTTWAEGFTATVVITNSGGRPLKGWEVDWTFPGDQRVQNSWDATVTQNGRSVRAVNADYNGTVEVSESISFGLVGTGPPPKVTALTCVPR</sequence>
<dbReference type="OrthoDB" id="2557744at2"/>
<keyword evidence="2 5" id="KW-0378">Hydrolase</keyword>
<keyword evidence="3" id="KW-1133">Transmembrane helix</keyword>
<dbReference type="Gene3D" id="2.60.120.180">
    <property type="match status" value="1"/>
</dbReference>
<dbReference type="InterPro" id="IPR013319">
    <property type="entry name" value="GH11/12"/>
</dbReference>
<organism evidence="5 6">
    <name type="scientific">Umezawaea tangerina</name>
    <dbReference type="NCBI Taxonomy" id="84725"/>
    <lineage>
        <taxon>Bacteria</taxon>
        <taxon>Bacillati</taxon>
        <taxon>Actinomycetota</taxon>
        <taxon>Actinomycetes</taxon>
        <taxon>Pseudonocardiales</taxon>
        <taxon>Pseudonocardiaceae</taxon>
        <taxon>Umezawaea</taxon>
    </lineage>
</organism>
<dbReference type="AlphaFoldDB" id="A0A2T0T3X7"/>
<dbReference type="InterPro" id="IPR001919">
    <property type="entry name" value="CBD2"/>
</dbReference>
<keyword evidence="3" id="KW-0472">Membrane</keyword>
<evidence type="ECO:0000313" key="5">
    <source>
        <dbReference type="EMBL" id="PRY40385.1"/>
    </source>
</evidence>
<evidence type="ECO:0000256" key="2">
    <source>
        <dbReference type="RuleBase" id="RU361163"/>
    </source>
</evidence>
<reference evidence="5 6" key="1">
    <citation type="submission" date="2018-03" db="EMBL/GenBank/DDBJ databases">
        <title>Genomic Encyclopedia of Archaeal and Bacterial Type Strains, Phase II (KMG-II): from individual species to whole genera.</title>
        <authorList>
            <person name="Goeker M."/>
        </authorList>
    </citation>
    <scope>NUCLEOTIDE SEQUENCE [LARGE SCALE GENOMIC DNA]</scope>
    <source>
        <strain evidence="5 6">DSM 44720</strain>
    </source>
</reference>
<dbReference type="Pfam" id="PF01670">
    <property type="entry name" value="Glyco_hydro_12"/>
    <property type="match status" value="1"/>
</dbReference>
<dbReference type="InterPro" id="IPR012291">
    <property type="entry name" value="CBM2_carb-bd_dom_sf"/>
</dbReference>
<feature type="domain" description="CBM2" evidence="4">
    <location>
        <begin position="281"/>
        <end position="384"/>
    </location>
</feature>
<dbReference type="GO" id="GO:0008810">
    <property type="term" value="F:cellulase activity"/>
    <property type="evidence" value="ECO:0007669"/>
    <property type="project" value="InterPro"/>
</dbReference>
<proteinExistence type="inferred from homology"/>
<evidence type="ECO:0000256" key="1">
    <source>
        <dbReference type="ARBA" id="ARBA00005519"/>
    </source>
</evidence>
<feature type="transmembrane region" description="Helical" evidence="3">
    <location>
        <begin position="12"/>
        <end position="38"/>
    </location>
</feature>
<protein>
    <submittedName>
        <fullName evidence="5">Glycosyl hydrolase family 12</fullName>
    </submittedName>
</protein>
<keyword evidence="3" id="KW-0812">Transmembrane</keyword>
<comment type="similarity">
    <text evidence="1 2">Belongs to the glycosyl hydrolase 12 (cellulase H) family.</text>
</comment>
<keyword evidence="2" id="KW-0624">Polysaccharide degradation</keyword>
<accession>A0A2T0T3X7</accession>
<name>A0A2T0T3X7_9PSEU</name>
<dbReference type="SUPFAM" id="SSF49384">
    <property type="entry name" value="Carbohydrate-binding domain"/>
    <property type="match status" value="1"/>
</dbReference>
<keyword evidence="2" id="KW-0119">Carbohydrate metabolism</keyword>
<dbReference type="Proteomes" id="UP000239494">
    <property type="component" value="Unassembled WGS sequence"/>
</dbReference>
<evidence type="ECO:0000313" key="6">
    <source>
        <dbReference type="Proteomes" id="UP000239494"/>
    </source>
</evidence>
<dbReference type="GO" id="GO:0000272">
    <property type="term" value="P:polysaccharide catabolic process"/>
    <property type="evidence" value="ECO:0007669"/>
    <property type="project" value="UniProtKB-KW"/>
</dbReference>
<evidence type="ECO:0000256" key="3">
    <source>
        <dbReference type="SAM" id="Phobius"/>
    </source>
</evidence>